<evidence type="ECO:0000313" key="2">
    <source>
        <dbReference type="EMBL" id="MPC18882.1"/>
    </source>
</evidence>
<sequence>MSALLPPEPNVKDGAEVSLQTLQQNSSVQPAFIDQVSGRVPGSLGAWWRAGGQAAGRREGVGAAWYGDYSKEAPFTLPSLRPPPPLPSLHPQQTEGEKRSSSSSTIWRWNATILTRRYSSPCLSEIAPEEAAEPQLTSWCRRGRTQRHECKESSIQYIFRQHKVHLRILRRKESEGSLESVARERESGKTRGSNSQYCPVTTNVLRARERSQRTYVVTTLNTRVILLILPACVDAPQRNKPA</sequence>
<organism evidence="2 3">
    <name type="scientific">Portunus trituberculatus</name>
    <name type="common">Swimming crab</name>
    <name type="synonym">Neptunus trituberculatus</name>
    <dbReference type="NCBI Taxonomy" id="210409"/>
    <lineage>
        <taxon>Eukaryota</taxon>
        <taxon>Metazoa</taxon>
        <taxon>Ecdysozoa</taxon>
        <taxon>Arthropoda</taxon>
        <taxon>Crustacea</taxon>
        <taxon>Multicrustacea</taxon>
        <taxon>Malacostraca</taxon>
        <taxon>Eumalacostraca</taxon>
        <taxon>Eucarida</taxon>
        <taxon>Decapoda</taxon>
        <taxon>Pleocyemata</taxon>
        <taxon>Brachyura</taxon>
        <taxon>Eubrachyura</taxon>
        <taxon>Portunoidea</taxon>
        <taxon>Portunidae</taxon>
        <taxon>Portuninae</taxon>
        <taxon>Portunus</taxon>
    </lineage>
</organism>
<evidence type="ECO:0000256" key="1">
    <source>
        <dbReference type="SAM" id="MobiDB-lite"/>
    </source>
</evidence>
<feature type="region of interest" description="Disordered" evidence="1">
    <location>
        <begin position="175"/>
        <end position="197"/>
    </location>
</feature>
<name>A0A5B7DBX2_PORTR</name>
<gene>
    <name evidence="2" type="ORF">E2C01_011777</name>
</gene>
<accession>A0A5B7DBX2</accession>
<evidence type="ECO:0000313" key="3">
    <source>
        <dbReference type="Proteomes" id="UP000324222"/>
    </source>
</evidence>
<comment type="caution">
    <text evidence="2">The sequence shown here is derived from an EMBL/GenBank/DDBJ whole genome shotgun (WGS) entry which is preliminary data.</text>
</comment>
<dbReference type="AlphaFoldDB" id="A0A5B7DBX2"/>
<keyword evidence="3" id="KW-1185">Reference proteome</keyword>
<proteinExistence type="predicted"/>
<dbReference type="Proteomes" id="UP000324222">
    <property type="component" value="Unassembled WGS sequence"/>
</dbReference>
<dbReference type="EMBL" id="VSRR010000718">
    <property type="protein sequence ID" value="MPC18882.1"/>
    <property type="molecule type" value="Genomic_DNA"/>
</dbReference>
<reference evidence="2 3" key="1">
    <citation type="submission" date="2019-05" db="EMBL/GenBank/DDBJ databases">
        <title>Another draft genome of Portunus trituberculatus and its Hox gene families provides insights of decapod evolution.</title>
        <authorList>
            <person name="Jeong J.-H."/>
            <person name="Song I."/>
            <person name="Kim S."/>
            <person name="Choi T."/>
            <person name="Kim D."/>
            <person name="Ryu S."/>
            <person name="Kim W."/>
        </authorList>
    </citation>
    <scope>NUCLEOTIDE SEQUENCE [LARGE SCALE GENOMIC DNA]</scope>
    <source>
        <tissue evidence="2">Muscle</tissue>
    </source>
</reference>
<protein>
    <submittedName>
        <fullName evidence="2">Uncharacterized protein</fullName>
    </submittedName>
</protein>
<feature type="compositionally biased region" description="Basic and acidic residues" evidence="1">
    <location>
        <begin position="175"/>
        <end position="189"/>
    </location>
</feature>
<feature type="region of interest" description="Disordered" evidence="1">
    <location>
        <begin position="76"/>
        <end position="103"/>
    </location>
</feature>